<comment type="subcellular location">
    <subcellularLocation>
        <location evidence="1">Cell membrane</location>
        <topology evidence="1">Peripheral membrane protein</topology>
    </subcellularLocation>
</comment>
<evidence type="ECO:0000256" key="5">
    <source>
        <dbReference type="ARBA" id="ARBA00022741"/>
    </source>
</evidence>
<dbReference type="PANTHER" id="PTHR43553:SF21">
    <property type="entry name" value="ABC TRANSPORTER ATP-BINDING PROTEIN MA_1418-RELATED"/>
    <property type="match status" value="1"/>
</dbReference>
<evidence type="ECO:0000256" key="8">
    <source>
        <dbReference type="ARBA" id="ARBA00023136"/>
    </source>
</evidence>
<sequence>MISIQHLTYRYDKKAPLILDHINLEINKGECVALIGQNGSGKTTLLKQLNGLLKPTSGRVTINGLDTATTKTSALARHIGYLFQNPDHQIFCNTVYDEIRFGLLNIQCPPEEIHDRIKRIAGLLGLENKLTRDPFTLSRGERQRVALASVLVLETDILVLDEPTTGQDYRECVEIMEIVKELNRKGKTIIMVSHDIEVVADYCERTIILHQGRVLEDDATHVVLRKSESLMLSGLEPPQIIQLALRFGPLFQHVRSPEDMAEAVAACAVPGGVRV</sequence>
<dbReference type="RefSeq" id="WP_149678003.1">
    <property type="nucleotide sequence ID" value="NZ_FQZP01000007.1"/>
</dbReference>
<dbReference type="InterPro" id="IPR003593">
    <property type="entry name" value="AAA+_ATPase"/>
</dbReference>
<evidence type="ECO:0000256" key="1">
    <source>
        <dbReference type="ARBA" id="ARBA00004202"/>
    </source>
</evidence>
<keyword evidence="3" id="KW-0813">Transport</keyword>
<accession>A0A1M6DDH0</accession>
<keyword evidence="8" id="KW-0472">Membrane</keyword>
<dbReference type="PROSITE" id="PS50893">
    <property type="entry name" value="ABC_TRANSPORTER_2"/>
    <property type="match status" value="1"/>
</dbReference>
<dbReference type="Pfam" id="PF00005">
    <property type="entry name" value="ABC_tran"/>
    <property type="match status" value="1"/>
</dbReference>
<dbReference type="InterPro" id="IPR027417">
    <property type="entry name" value="P-loop_NTPase"/>
</dbReference>
<comment type="similarity">
    <text evidence="2">Belongs to the ABC transporter superfamily.</text>
</comment>
<name>A0A1M6DDH0_9FIRM</name>
<dbReference type="InterPro" id="IPR003439">
    <property type="entry name" value="ABC_transporter-like_ATP-bd"/>
</dbReference>
<evidence type="ECO:0000259" key="9">
    <source>
        <dbReference type="PROSITE" id="PS50893"/>
    </source>
</evidence>
<dbReference type="GO" id="GO:0043190">
    <property type="term" value="C:ATP-binding cassette (ABC) transporter complex"/>
    <property type="evidence" value="ECO:0007669"/>
    <property type="project" value="TreeGrafter"/>
</dbReference>
<keyword evidence="4" id="KW-1003">Cell membrane</keyword>
<organism evidence="10 11">
    <name type="scientific">Thermoclostridium caenicola</name>
    <dbReference type="NCBI Taxonomy" id="659425"/>
    <lineage>
        <taxon>Bacteria</taxon>
        <taxon>Bacillati</taxon>
        <taxon>Bacillota</taxon>
        <taxon>Clostridia</taxon>
        <taxon>Eubacteriales</taxon>
        <taxon>Oscillospiraceae</taxon>
        <taxon>Thermoclostridium</taxon>
    </lineage>
</organism>
<reference evidence="10 11" key="1">
    <citation type="submission" date="2016-11" db="EMBL/GenBank/DDBJ databases">
        <authorList>
            <person name="Varghese N."/>
            <person name="Submissions S."/>
        </authorList>
    </citation>
    <scope>NUCLEOTIDE SEQUENCE [LARGE SCALE GENOMIC DNA]</scope>
    <source>
        <strain evidence="10 11">DSM 19027</strain>
    </source>
</reference>
<evidence type="ECO:0000313" key="11">
    <source>
        <dbReference type="Proteomes" id="UP000324781"/>
    </source>
</evidence>
<dbReference type="GO" id="GO:0042626">
    <property type="term" value="F:ATPase-coupled transmembrane transporter activity"/>
    <property type="evidence" value="ECO:0007669"/>
    <property type="project" value="TreeGrafter"/>
</dbReference>
<evidence type="ECO:0000256" key="6">
    <source>
        <dbReference type="ARBA" id="ARBA00022840"/>
    </source>
</evidence>
<dbReference type="FunFam" id="3.40.50.300:FF:000224">
    <property type="entry name" value="Energy-coupling factor transporter ATP-binding protein EcfA"/>
    <property type="match status" value="1"/>
</dbReference>
<dbReference type="GO" id="GO:0016887">
    <property type="term" value="F:ATP hydrolysis activity"/>
    <property type="evidence" value="ECO:0007669"/>
    <property type="project" value="InterPro"/>
</dbReference>
<proteinExistence type="inferred from homology"/>
<evidence type="ECO:0000256" key="7">
    <source>
        <dbReference type="ARBA" id="ARBA00022967"/>
    </source>
</evidence>
<keyword evidence="11" id="KW-1185">Reference proteome</keyword>
<keyword evidence="6 10" id="KW-0067">ATP-binding</keyword>
<dbReference type="Proteomes" id="UP000324781">
    <property type="component" value="Unassembled WGS sequence"/>
</dbReference>
<dbReference type="GO" id="GO:0005524">
    <property type="term" value="F:ATP binding"/>
    <property type="evidence" value="ECO:0007669"/>
    <property type="project" value="UniProtKB-KW"/>
</dbReference>
<evidence type="ECO:0000256" key="3">
    <source>
        <dbReference type="ARBA" id="ARBA00022448"/>
    </source>
</evidence>
<dbReference type="CDD" id="cd03225">
    <property type="entry name" value="ABC_cobalt_CbiO_domain1"/>
    <property type="match status" value="1"/>
</dbReference>
<keyword evidence="7" id="KW-1278">Translocase</keyword>
<dbReference type="SUPFAM" id="SSF52540">
    <property type="entry name" value="P-loop containing nucleoside triphosphate hydrolases"/>
    <property type="match status" value="1"/>
</dbReference>
<gene>
    <name evidence="10" type="ORF">SAMN05444373_100745</name>
</gene>
<evidence type="ECO:0000256" key="2">
    <source>
        <dbReference type="ARBA" id="ARBA00005417"/>
    </source>
</evidence>
<dbReference type="EMBL" id="FQZP01000007">
    <property type="protein sequence ID" value="SHI71210.1"/>
    <property type="molecule type" value="Genomic_DNA"/>
</dbReference>
<dbReference type="AlphaFoldDB" id="A0A1M6DDH0"/>
<protein>
    <submittedName>
        <fullName evidence="10">Energy-coupling factor transport system ATP-binding protein</fullName>
    </submittedName>
</protein>
<dbReference type="PANTHER" id="PTHR43553">
    <property type="entry name" value="HEAVY METAL TRANSPORTER"/>
    <property type="match status" value="1"/>
</dbReference>
<dbReference type="SMART" id="SM00382">
    <property type="entry name" value="AAA"/>
    <property type="match status" value="1"/>
</dbReference>
<feature type="domain" description="ABC transporter" evidence="9">
    <location>
        <begin position="2"/>
        <end position="236"/>
    </location>
</feature>
<dbReference type="Gene3D" id="3.40.50.300">
    <property type="entry name" value="P-loop containing nucleotide triphosphate hydrolases"/>
    <property type="match status" value="1"/>
</dbReference>
<dbReference type="OrthoDB" id="501320at2"/>
<keyword evidence="5" id="KW-0547">Nucleotide-binding</keyword>
<evidence type="ECO:0000313" key="10">
    <source>
        <dbReference type="EMBL" id="SHI71210.1"/>
    </source>
</evidence>
<dbReference type="InterPro" id="IPR050095">
    <property type="entry name" value="ECF_ABC_transporter_ATP-bd"/>
</dbReference>
<dbReference type="InterPro" id="IPR015856">
    <property type="entry name" value="ABC_transpr_CbiO/EcfA_su"/>
</dbReference>
<evidence type="ECO:0000256" key="4">
    <source>
        <dbReference type="ARBA" id="ARBA00022475"/>
    </source>
</evidence>